<evidence type="ECO:0000313" key="6">
    <source>
        <dbReference type="Proteomes" id="UP001360953"/>
    </source>
</evidence>
<name>A0ABR1L9W4_9PEZI</name>
<dbReference type="Gene3D" id="1.25.40.10">
    <property type="entry name" value="Tetratricopeptide repeat domain"/>
    <property type="match status" value="1"/>
</dbReference>
<dbReference type="InterPro" id="IPR011990">
    <property type="entry name" value="TPR-like_helical_dom_sf"/>
</dbReference>
<evidence type="ECO:0000256" key="1">
    <source>
        <dbReference type="ARBA" id="ARBA00004173"/>
    </source>
</evidence>
<dbReference type="GeneID" id="92037122"/>
<dbReference type="EMBL" id="JBBPEH010000011">
    <property type="protein sequence ID" value="KAK7532031.1"/>
    <property type="molecule type" value="Genomic_DNA"/>
</dbReference>
<dbReference type="RefSeq" id="XP_066651701.1">
    <property type="nucleotide sequence ID" value="XM_066804216.1"/>
</dbReference>
<feature type="compositionally biased region" description="Basic residues" evidence="4">
    <location>
        <begin position="11"/>
        <end position="21"/>
    </location>
</feature>
<keyword evidence="6" id="KW-1185">Reference proteome</keyword>
<protein>
    <submittedName>
        <fullName evidence="5">Mitochondrial ATPase expression-domain-containing protein</fullName>
    </submittedName>
</protein>
<evidence type="ECO:0000256" key="2">
    <source>
        <dbReference type="ARBA" id="ARBA00022946"/>
    </source>
</evidence>
<sequence length="644" mass="73215">MPPSGSAPLRRSIRKPHRTKIPSHSSFDEEIHHLFRSHWHRTSDLHRGLLKATRARDNGRILQYLSKGARDPAFVRAIPVTTFTEILRLFGPDRELRPVVDSLEHTWWFPDSLRHLRTKKVQEHYDHALKGLLNMRLQGRAPLSPMDLGLVLRGAGEAYGVALATDAINELKAADLEPDVDGFNALMRATLYNRRGGGATMIGFTVNPLWFQTRQKGMMDWALPEMQYVEKVKDIYRNMLESGGIANQETIICLIICFAREAKLDDVNQLLANVWDVNVDAVLQGDRVPPPKPLPAGSPLRPTEELLLAIVEAYGTNSQSMTALALVDHLSASYGIPISNRVWSALLVQVYVESNLIQGNNLNKRLHDHPQLPREAPVRLLNTLLSEPYNVKPTMVMYYFVIKRATQAFRWIRAVDLVRDAARLYDESALDASDAAHDVRVAKRRVAEGGVSSAPLFELAQRRETKLLEFRRNRVMMESLCHMLIKGGIVPGAFHVLNEADEAACTDELGYSEEHPKGDYVVQPYWSFVGLPNFIKEFIHLLPPAVSYRTQTGYVRLQVHEFLRFEERQAKLGEVPSMTPMNADMTRRIADRKGLKEELAEYERALSDGEYDYKRLLDRSTHFEDSPDLSIQVATHYHYTPLQH</sequence>
<comment type="caution">
    <text evidence="5">The sequence shown here is derived from an EMBL/GenBank/DDBJ whole genome shotgun (WGS) entry which is preliminary data.</text>
</comment>
<comment type="subcellular location">
    <subcellularLocation>
        <location evidence="1">Mitochondrion</location>
    </subcellularLocation>
</comment>
<accession>A0ABR1L9W4</accession>
<keyword evidence="2" id="KW-0809">Transit peptide</keyword>
<evidence type="ECO:0000313" key="5">
    <source>
        <dbReference type="EMBL" id="KAK7532031.1"/>
    </source>
</evidence>
<keyword evidence="3" id="KW-0496">Mitochondrion</keyword>
<dbReference type="InterPro" id="IPR024319">
    <property type="entry name" value="ATPase_expression_mit"/>
</dbReference>
<evidence type="ECO:0000256" key="4">
    <source>
        <dbReference type="SAM" id="MobiDB-lite"/>
    </source>
</evidence>
<feature type="region of interest" description="Disordered" evidence="4">
    <location>
        <begin position="1"/>
        <end position="23"/>
    </location>
</feature>
<gene>
    <name evidence="5" type="ORF">J3D65DRAFT_82519</name>
</gene>
<evidence type="ECO:0000256" key="3">
    <source>
        <dbReference type="ARBA" id="ARBA00023128"/>
    </source>
</evidence>
<proteinExistence type="predicted"/>
<dbReference type="Proteomes" id="UP001360953">
    <property type="component" value="Unassembled WGS sequence"/>
</dbReference>
<organism evidence="5 6">
    <name type="scientific">Phyllosticta citribraziliensis</name>
    <dbReference type="NCBI Taxonomy" id="989973"/>
    <lineage>
        <taxon>Eukaryota</taxon>
        <taxon>Fungi</taxon>
        <taxon>Dikarya</taxon>
        <taxon>Ascomycota</taxon>
        <taxon>Pezizomycotina</taxon>
        <taxon>Dothideomycetes</taxon>
        <taxon>Dothideomycetes incertae sedis</taxon>
        <taxon>Botryosphaeriales</taxon>
        <taxon>Phyllostictaceae</taxon>
        <taxon>Phyllosticta</taxon>
    </lineage>
</organism>
<reference evidence="5 6" key="1">
    <citation type="submission" date="2024-04" db="EMBL/GenBank/DDBJ databases">
        <title>Phyllosticta paracitricarpa is synonymous to the EU quarantine fungus P. citricarpa based on phylogenomic analyses.</title>
        <authorList>
            <consortium name="Lawrence Berkeley National Laboratory"/>
            <person name="Van ingen-buijs V.A."/>
            <person name="Van westerhoven A.C."/>
            <person name="Haridas S."/>
            <person name="Skiadas P."/>
            <person name="Martin F."/>
            <person name="Groenewald J.Z."/>
            <person name="Crous P.W."/>
            <person name="Seidl M.F."/>
        </authorList>
    </citation>
    <scope>NUCLEOTIDE SEQUENCE [LARGE SCALE GENOMIC DNA]</scope>
    <source>
        <strain evidence="5 6">CPC 17464</strain>
    </source>
</reference>
<dbReference type="Pfam" id="PF12921">
    <property type="entry name" value="ATP13"/>
    <property type="match status" value="1"/>
</dbReference>